<dbReference type="EMBL" id="JABANM010033540">
    <property type="protein sequence ID" value="KAF4701107.1"/>
    <property type="molecule type" value="Genomic_DNA"/>
</dbReference>
<dbReference type="GO" id="GO:0003682">
    <property type="term" value="F:chromatin binding"/>
    <property type="evidence" value="ECO:0007669"/>
    <property type="project" value="TreeGrafter"/>
</dbReference>
<feature type="compositionally biased region" description="Basic and acidic residues" evidence="4">
    <location>
        <begin position="249"/>
        <end position="258"/>
    </location>
</feature>
<feature type="domain" description="Helicase C-terminal" evidence="6">
    <location>
        <begin position="199"/>
        <end position="379"/>
    </location>
</feature>
<feature type="compositionally biased region" description="Low complexity" evidence="4">
    <location>
        <begin position="260"/>
        <end position="278"/>
    </location>
</feature>
<keyword evidence="3" id="KW-0539">Nucleus</keyword>
<dbReference type="InterPro" id="IPR000330">
    <property type="entry name" value="SNF2_N"/>
</dbReference>
<evidence type="ECO:0000313" key="10">
    <source>
        <dbReference type="Proteomes" id="UP000574390"/>
    </source>
</evidence>
<accession>A0A7J6SVH9</accession>
<feature type="non-terminal residue" evidence="8">
    <location>
        <position position="507"/>
    </location>
</feature>
<comment type="caution">
    <text evidence="8">The sequence shown here is derived from an EMBL/GenBank/DDBJ whole genome shotgun (WGS) entry which is preliminary data.</text>
</comment>
<dbReference type="PROSITE" id="PS51194">
    <property type="entry name" value="HELICASE_CTER"/>
    <property type="match status" value="1"/>
</dbReference>
<dbReference type="Gene3D" id="3.40.50.10810">
    <property type="entry name" value="Tandem AAA-ATPase domain"/>
    <property type="match status" value="1"/>
</dbReference>
<organism evidence="8 9">
    <name type="scientific">Perkinsus olseni</name>
    <name type="common">Perkinsus atlanticus</name>
    <dbReference type="NCBI Taxonomy" id="32597"/>
    <lineage>
        <taxon>Eukaryota</taxon>
        <taxon>Sar</taxon>
        <taxon>Alveolata</taxon>
        <taxon>Perkinsozoa</taxon>
        <taxon>Perkinsea</taxon>
        <taxon>Perkinsida</taxon>
        <taxon>Perkinsidae</taxon>
        <taxon>Perkinsus</taxon>
    </lineage>
</organism>
<dbReference type="EMBL" id="JABANO010015864">
    <property type="protein sequence ID" value="KAF4736156.1"/>
    <property type="molecule type" value="Genomic_DNA"/>
</dbReference>
<dbReference type="GO" id="GO:0000785">
    <property type="term" value="C:chromatin"/>
    <property type="evidence" value="ECO:0007669"/>
    <property type="project" value="TreeGrafter"/>
</dbReference>
<sequence>FTEFQWCVGVFDEAHRLKSIGSRMREACSQVPCLSRFLLTGTPIQNNVGEMWSLLNLANDQKWPDDGRESFLETYGNMSGETALELRRELSSCIIQRKKADVLAHLIPAKREVIINVEMTAAQREIYKAVYSKTIQSLMSSDGEKKGGPSLINLAMELRKCCNHPFLITGVEEQLTSRLKGDQDAINQLLVSASGKMVFLEKLINKLLAEGEKVLVFSQFTMQLDIIDDYLRARGVRFERLDGNVSAGDRQEAVDRFNRSSPSPSSSPSPCSDSVSPSPEDDVNDTAGGDFASMVFLLSTKAGGVGLNLCAASVAVIFDSDWNPQNDLQAMARCHRIGQVKNVQVYRLLTRNTYEERMFAVASHKLGLEKAVMSGLGEGGGPKKNGGNPLTTQEMDRLLKEGAYAVAEDNAEEEKKFCAEDFDEIIRNRATTIDTEGAAAQSSSSWGGVSKATFGTSEGVDMPSMDDPDFWTKMAEAGGIDLAQSPGIASEKELEEGEVAGSTTDTL</sequence>
<dbReference type="CDD" id="cd18793">
    <property type="entry name" value="SF2_C_SNF"/>
    <property type="match status" value="1"/>
</dbReference>
<dbReference type="GO" id="GO:0042393">
    <property type="term" value="F:histone binding"/>
    <property type="evidence" value="ECO:0007669"/>
    <property type="project" value="TreeGrafter"/>
</dbReference>
<dbReference type="InterPro" id="IPR038718">
    <property type="entry name" value="SNF2-like_sf"/>
</dbReference>
<dbReference type="AlphaFoldDB" id="A0A7J6SVH9"/>
<evidence type="ECO:0000256" key="3">
    <source>
        <dbReference type="ARBA" id="ARBA00023242"/>
    </source>
</evidence>
<feature type="compositionally biased region" description="Low complexity" evidence="4">
    <location>
        <begin position="437"/>
        <end position="450"/>
    </location>
</feature>
<dbReference type="GO" id="GO:0016887">
    <property type="term" value="F:ATP hydrolysis activity"/>
    <property type="evidence" value="ECO:0007669"/>
    <property type="project" value="TreeGrafter"/>
</dbReference>
<dbReference type="InterPro" id="IPR001650">
    <property type="entry name" value="Helicase_C-like"/>
</dbReference>
<evidence type="ECO:0000313" key="9">
    <source>
        <dbReference type="Proteomes" id="UP000553632"/>
    </source>
</evidence>
<evidence type="ECO:0000313" key="8">
    <source>
        <dbReference type="EMBL" id="KAF4736156.1"/>
    </source>
</evidence>
<dbReference type="GO" id="GO:0005634">
    <property type="term" value="C:nucleus"/>
    <property type="evidence" value="ECO:0007669"/>
    <property type="project" value="UniProtKB-SubCell"/>
</dbReference>
<feature type="non-terminal residue" evidence="8">
    <location>
        <position position="1"/>
    </location>
</feature>
<dbReference type="InterPro" id="IPR049730">
    <property type="entry name" value="SNF2/RAD54-like_C"/>
</dbReference>
<dbReference type="SUPFAM" id="SSF52540">
    <property type="entry name" value="P-loop containing nucleoside triphosphate hydrolases"/>
    <property type="match status" value="2"/>
</dbReference>
<proteinExistence type="predicted"/>
<gene>
    <name evidence="8" type="primary">CHD7_1</name>
    <name evidence="7" type="synonym">CHD7_18</name>
    <name evidence="7" type="ORF">FOZ62_032374</name>
    <name evidence="8" type="ORF">FOZ63_000086</name>
</gene>
<evidence type="ECO:0000259" key="6">
    <source>
        <dbReference type="PROSITE" id="PS51194"/>
    </source>
</evidence>
<dbReference type="Pfam" id="PF00271">
    <property type="entry name" value="Helicase_C"/>
    <property type="match status" value="2"/>
</dbReference>
<reference evidence="9 10" key="1">
    <citation type="submission" date="2020-04" db="EMBL/GenBank/DDBJ databases">
        <title>Perkinsus olseni comparative genomics.</title>
        <authorList>
            <person name="Bogema D.R."/>
        </authorList>
    </citation>
    <scope>NUCLEOTIDE SEQUENCE [LARGE SCALE GENOMIC DNA]</scope>
    <source>
        <strain evidence="7">ATCC PRA-205</strain>
        <strain evidence="8 9">ATCC PRA-207</strain>
    </source>
</reference>
<feature type="region of interest" description="Disordered" evidence="4">
    <location>
        <begin position="436"/>
        <end position="507"/>
    </location>
</feature>
<dbReference type="PANTHER" id="PTHR45623:SF11">
    <property type="entry name" value="KISMET, ISOFORM C"/>
    <property type="match status" value="1"/>
</dbReference>
<name>A0A7J6SVH9_PEROL</name>
<evidence type="ECO:0000256" key="2">
    <source>
        <dbReference type="ARBA" id="ARBA00022801"/>
    </source>
</evidence>
<keyword evidence="2" id="KW-0378">Hydrolase</keyword>
<feature type="domain" description="Helicase ATP-binding" evidence="5">
    <location>
        <begin position="1"/>
        <end position="61"/>
    </location>
</feature>
<dbReference type="Pfam" id="PF00176">
    <property type="entry name" value="SNF2-rel_dom"/>
    <property type="match status" value="1"/>
</dbReference>
<protein>
    <submittedName>
        <fullName evidence="8">Choline dehydrogenase 7</fullName>
    </submittedName>
</protein>
<evidence type="ECO:0000313" key="7">
    <source>
        <dbReference type="EMBL" id="KAF4701107.1"/>
    </source>
</evidence>
<comment type="subcellular location">
    <subcellularLocation>
        <location evidence="1">Nucleus</location>
    </subcellularLocation>
</comment>
<dbReference type="GO" id="GO:0003677">
    <property type="term" value="F:DNA binding"/>
    <property type="evidence" value="ECO:0007669"/>
    <property type="project" value="TreeGrafter"/>
</dbReference>
<dbReference type="GO" id="GO:0005524">
    <property type="term" value="F:ATP binding"/>
    <property type="evidence" value="ECO:0007669"/>
    <property type="project" value="InterPro"/>
</dbReference>
<feature type="region of interest" description="Disordered" evidence="4">
    <location>
        <begin position="249"/>
        <end position="284"/>
    </location>
</feature>
<dbReference type="InterPro" id="IPR014001">
    <property type="entry name" value="Helicase_ATP-bd"/>
</dbReference>
<dbReference type="SMART" id="SM00490">
    <property type="entry name" value="HELICc"/>
    <property type="match status" value="1"/>
</dbReference>
<evidence type="ECO:0000259" key="5">
    <source>
        <dbReference type="PROSITE" id="PS51192"/>
    </source>
</evidence>
<dbReference type="PROSITE" id="PS51192">
    <property type="entry name" value="HELICASE_ATP_BIND_1"/>
    <property type="match status" value="1"/>
</dbReference>
<dbReference type="Proteomes" id="UP000553632">
    <property type="component" value="Unassembled WGS sequence"/>
</dbReference>
<dbReference type="PANTHER" id="PTHR45623">
    <property type="entry name" value="CHROMODOMAIN-HELICASE-DNA-BINDING PROTEIN 3-RELATED-RELATED"/>
    <property type="match status" value="1"/>
</dbReference>
<evidence type="ECO:0000256" key="4">
    <source>
        <dbReference type="SAM" id="MobiDB-lite"/>
    </source>
</evidence>
<dbReference type="Proteomes" id="UP000574390">
    <property type="component" value="Unassembled WGS sequence"/>
</dbReference>
<dbReference type="Gene3D" id="3.40.50.300">
    <property type="entry name" value="P-loop containing nucleotide triphosphate hydrolases"/>
    <property type="match status" value="1"/>
</dbReference>
<dbReference type="OMA" id="KEMPWIF"/>
<keyword evidence="9" id="KW-1185">Reference proteome</keyword>
<dbReference type="InterPro" id="IPR027417">
    <property type="entry name" value="P-loop_NTPase"/>
</dbReference>
<evidence type="ECO:0000256" key="1">
    <source>
        <dbReference type="ARBA" id="ARBA00004123"/>
    </source>
</evidence>
<dbReference type="GO" id="GO:0140658">
    <property type="term" value="F:ATP-dependent chromatin remodeler activity"/>
    <property type="evidence" value="ECO:0007669"/>
    <property type="project" value="TreeGrafter"/>
</dbReference>